<feature type="domain" description="Rho-GAP" evidence="2">
    <location>
        <begin position="66"/>
        <end position="257"/>
    </location>
</feature>
<evidence type="ECO:0000259" key="2">
    <source>
        <dbReference type="PROSITE" id="PS50238"/>
    </source>
</evidence>
<dbReference type="OrthoDB" id="19923at2759"/>
<accession>F4NRY4</accession>
<dbReference type="PANTHER" id="PTHR45808:SF2">
    <property type="entry name" value="RHO GTPASE-ACTIVATING PROTEIN 68F"/>
    <property type="match status" value="1"/>
</dbReference>
<dbReference type="PROSITE" id="PS50238">
    <property type="entry name" value="RHOGAP"/>
    <property type="match status" value="1"/>
</dbReference>
<feature type="compositionally biased region" description="Polar residues" evidence="1">
    <location>
        <begin position="311"/>
        <end position="323"/>
    </location>
</feature>
<dbReference type="STRING" id="684364.F4NRY4"/>
<keyword evidence="4" id="KW-1185">Reference proteome</keyword>
<dbReference type="InterPro" id="IPR008936">
    <property type="entry name" value="Rho_GTPase_activation_prot"/>
</dbReference>
<protein>
    <recommendedName>
        <fullName evidence="2">Rho-GAP domain-containing protein</fullName>
    </recommendedName>
</protein>
<dbReference type="HOGENOM" id="CLU_808891_0_0_1"/>
<name>F4NRY4_BATDJ</name>
<reference evidence="3 4" key="1">
    <citation type="submission" date="2009-12" db="EMBL/GenBank/DDBJ databases">
        <title>The draft genome of Batrachochytrium dendrobatidis.</title>
        <authorList>
            <consortium name="US DOE Joint Genome Institute (JGI-PGF)"/>
            <person name="Kuo A."/>
            <person name="Salamov A."/>
            <person name="Schmutz J."/>
            <person name="Lucas S."/>
            <person name="Pitluck S."/>
            <person name="Rosenblum E."/>
            <person name="Stajich J."/>
            <person name="Eisen M."/>
            <person name="Grigoriev I.V."/>
        </authorList>
    </citation>
    <scope>NUCLEOTIDE SEQUENCE [LARGE SCALE GENOMIC DNA]</scope>
    <source>
        <strain evidence="4">JAM81 / FGSC 10211</strain>
    </source>
</reference>
<gene>
    <name evidence="3" type="ORF">BATDEDRAFT_84508</name>
</gene>
<dbReference type="EMBL" id="GL882879">
    <property type="protein sequence ID" value="EGF83782.1"/>
    <property type="molecule type" value="Genomic_DNA"/>
</dbReference>
<sequence length="343" mass="38193">MILNVWITSIRKNLKALYVVHPSMWPKFLLQTMGMIVRYNQKQEAFGFLSFSRRPTRQIRTKVFEVGLDVLMGVDGSKGCPSIFLDCVTYIKKNGMDVEGLFRKSAALTALHKAKNLYNEGLPVDFDELGGIHTVCSLLKLWFRELPLPLVHMSLYPTVREVERANNKIDFIRTKFLPCLTIPTQLILCQLFDLLNAVYMHSETNLMTSRNLTIVWSPNFVHSDNPVLDVGMCAIGVQGAGIGTIVKTCIESYEEIFGDYVQELRRSSSIATSMSSARALPDAPISAQLLDLTLEEPLIVGQSTCDFVSSGHSLSTDTTSQPLPASPLESDHGQALESKVVFT</sequence>
<proteinExistence type="predicted"/>
<evidence type="ECO:0000313" key="3">
    <source>
        <dbReference type="EMBL" id="EGF83782.1"/>
    </source>
</evidence>
<evidence type="ECO:0000256" key="1">
    <source>
        <dbReference type="SAM" id="MobiDB-lite"/>
    </source>
</evidence>
<dbReference type="AlphaFoldDB" id="F4NRY4"/>
<dbReference type="CDD" id="cd00159">
    <property type="entry name" value="RhoGAP"/>
    <property type="match status" value="1"/>
</dbReference>
<dbReference type="Proteomes" id="UP000007241">
    <property type="component" value="Unassembled WGS sequence"/>
</dbReference>
<dbReference type="GO" id="GO:0007264">
    <property type="term" value="P:small GTPase-mediated signal transduction"/>
    <property type="evidence" value="ECO:0000318"/>
    <property type="project" value="GO_Central"/>
</dbReference>
<organism evidence="3 4">
    <name type="scientific">Batrachochytrium dendrobatidis (strain JAM81 / FGSC 10211)</name>
    <name type="common">Frog chytrid fungus</name>
    <dbReference type="NCBI Taxonomy" id="684364"/>
    <lineage>
        <taxon>Eukaryota</taxon>
        <taxon>Fungi</taxon>
        <taxon>Fungi incertae sedis</taxon>
        <taxon>Chytridiomycota</taxon>
        <taxon>Chytridiomycota incertae sedis</taxon>
        <taxon>Chytridiomycetes</taxon>
        <taxon>Rhizophydiales</taxon>
        <taxon>Rhizophydiales incertae sedis</taxon>
        <taxon>Batrachochytrium</taxon>
    </lineage>
</organism>
<dbReference type="GO" id="GO:0005096">
    <property type="term" value="F:GTPase activator activity"/>
    <property type="evidence" value="ECO:0000318"/>
    <property type="project" value="GO_Central"/>
</dbReference>
<evidence type="ECO:0000313" key="4">
    <source>
        <dbReference type="Proteomes" id="UP000007241"/>
    </source>
</evidence>
<dbReference type="GO" id="GO:0005737">
    <property type="term" value="C:cytoplasm"/>
    <property type="evidence" value="ECO:0000318"/>
    <property type="project" value="GO_Central"/>
</dbReference>
<dbReference type="InParanoid" id="F4NRY4"/>
<dbReference type="Pfam" id="PF00620">
    <property type="entry name" value="RhoGAP"/>
    <property type="match status" value="1"/>
</dbReference>
<dbReference type="OMA" id="DINLLCC"/>
<dbReference type="PANTHER" id="PTHR45808">
    <property type="entry name" value="RHO GTPASE-ACTIVATING PROTEIN 68F"/>
    <property type="match status" value="1"/>
</dbReference>
<dbReference type="Gene3D" id="1.10.555.10">
    <property type="entry name" value="Rho GTPase activation protein"/>
    <property type="match status" value="1"/>
</dbReference>
<dbReference type="RefSeq" id="XP_006676223.1">
    <property type="nucleotide sequence ID" value="XM_006676160.1"/>
</dbReference>
<dbReference type="GeneID" id="18241765"/>
<dbReference type="FunCoup" id="F4NRY4">
    <property type="interactions" value="316"/>
</dbReference>
<feature type="region of interest" description="Disordered" evidence="1">
    <location>
        <begin position="311"/>
        <end position="333"/>
    </location>
</feature>
<dbReference type="SMART" id="SM00324">
    <property type="entry name" value="RhoGAP"/>
    <property type="match status" value="1"/>
</dbReference>
<dbReference type="SUPFAM" id="SSF48350">
    <property type="entry name" value="GTPase activation domain, GAP"/>
    <property type="match status" value="1"/>
</dbReference>
<dbReference type="InterPro" id="IPR000198">
    <property type="entry name" value="RhoGAP_dom"/>
</dbReference>